<dbReference type="InterPro" id="IPR000477">
    <property type="entry name" value="RT_dom"/>
</dbReference>
<protein>
    <recommendedName>
        <fullName evidence="1">Reverse transcriptase domain-containing protein</fullName>
    </recommendedName>
</protein>
<gene>
    <name evidence="2" type="ORF">AVEN_209541_1</name>
</gene>
<dbReference type="Proteomes" id="UP000499080">
    <property type="component" value="Unassembled WGS sequence"/>
</dbReference>
<feature type="non-terminal residue" evidence="2">
    <location>
        <position position="111"/>
    </location>
</feature>
<dbReference type="AlphaFoldDB" id="A0A4Y2B1X2"/>
<dbReference type="EMBL" id="BGPR01234023">
    <property type="protein sequence ID" value="GBL86083.1"/>
    <property type="molecule type" value="Genomic_DNA"/>
</dbReference>
<proteinExistence type="predicted"/>
<dbReference type="PROSITE" id="PS50878">
    <property type="entry name" value="RT_POL"/>
    <property type="match status" value="1"/>
</dbReference>
<evidence type="ECO:0000313" key="2">
    <source>
        <dbReference type="EMBL" id="GBL86083.1"/>
    </source>
</evidence>
<dbReference type="SUPFAM" id="SSF56672">
    <property type="entry name" value="DNA/RNA polymerases"/>
    <property type="match status" value="1"/>
</dbReference>
<sequence length="111" mass="12564">MNPGVMCLSLRSSRTIHFDTSVASRLSLFSFAGRHERQYFPKAWKTAIIVPIPKPGKNPQKADSYRPISLLSTISKLTEAIILKRLTAITEKKLVPFQFGFRKKLSTTDQL</sequence>
<evidence type="ECO:0000259" key="1">
    <source>
        <dbReference type="PROSITE" id="PS50878"/>
    </source>
</evidence>
<accession>A0A4Y2B1X2</accession>
<evidence type="ECO:0000313" key="3">
    <source>
        <dbReference type="Proteomes" id="UP000499080"/>
    </source>
</evidence>
<name>A0A4Y2B1X2_ARAVE</name>
<comment type="caution">
    <text evidence="2">The sequence shown here is derived from an EMBL/GenBank/DDBJ whole genome shotgun (WGS) entry which is preliminary data.</text>
</comment>
<feature type="domain" description="Reverse transcriptase" evidence="1">
    <location>
        <begin position="33"/>
        <end position="111"/>
    </location>
</feature>
<dbReference type="OrthoDB" id="6509363at2759"/>
<dbReference type="Pfam" id="PF00078">
    <property type="entry name" value="RVT_1"/>
    <property type="match status" value="1"/>
</dbReference>
<reference evidence="2 3" key="1">
    <citation type="journal article" date="2019" name="Sci. Rep.">
        <title>Orb-weaving spider Araneus ventricosus genome elucidates the spidroin gene catalogue.</title>
        <authorList>
            <person name="Kono N."/>
            <person name="Nakamura H."/>
            <person name="Ohtoshi R."/>
            <person name="Moran D.A.P."/>
            <person name="Shinohara A."/>
            <person name="Yoshida Y."/>
            <person name="Fujiwara M."/>
            <person name="Mori M."/>
            <person name="Tomita M."/>
            <person name="Arakawa K."/>
        </authorList>
    </citation>
    <scope>NUCLEOTIDE SEQUENCE [LARGE SCALE GENOMIC DNA]</scope>
</reference>
<dbReference type="GO" id="GO:0071897">
    <property type="term" value="P:DNA biosynthetic process"/>
    <property type="evidence" value="ECO:0007669"/>
    <property type="project" value="UniProtKB-ARBA"/>
</dbReference>
<keyword evidence="3" id="KW-1185">Reference proteome</keyword>
<dbReference type="InterPro" id="IPR043502">
    <property type="entry name" value="DNA/RNA_pol_sf"/>
</dbReference>
<organism evidence="2 3">
    <name type="scientific">Araneus ventricosus</name>
    <name type="common">Orbweaver spider</name>
    <name type="synonym">Epeira ventricosa</name>
    <dbReference type="NCBI Taxonomy" id="182803"/>
    <lineage>
        <taxon>Eukaryota</taxon>
        <taxon>Metazoa</taxon>
        <taxon>Ecdysozoa</taxon>
        <taxon>Arthropoda</taxon>
        <taxon>Chelicerata</taxon>
        <taxon>Arachnida</taxon>
        <taxon>Araneae</taxon>
        <taxon>Araneomorphae</taxon>
        <taxon>Entelegynae</taxon>
        <taxon>Araneoidea</taxon>
        <taxon>Araneidae</taxon>
        <taxon>Araneus</taxon>
    </lineage>
</organism>
<dbReference type="PANTHER" id="PTHR19446">
    <property type="entry name" value="REVERSE TRANSCRIPTASES"/>
    <property type="match status" value="1"/>
</dbReference>